<protein>
    <submittedName>
        <fullName evidence="2">HEPN domain-containing protein</fullName>
    </submittedName>
</protein>
<evidence type="ECO:0000313" key="3">
    <source>
        <dbReference type="Proteomes" id="UP000503278"/>
    </source>
</evidence>
<evidence type="ECO:0000259" key="1">
    <source>
        <dbReference type="SMART" id="SM00748"/>
    </source>
</evidence>
<dbReference type="InterPro" id="IPR007842">
    <property type="entry name" value="HEPN_dom"/>
</dbReference>
<keyword evidence="3" id="KW-1185">Reference proteome</keyword>
<accession>A0A7L5E511</accession>
<dbReference type="EMBL" id="CP051682">
    <property type="protein sequence ID" value="QJD97708.1"/>
    <property type="molecule type" value="Genomic_DNA"/>
</dbReference>
<dbReference type="KEGG" id="mrob:HH214_18425"/>
<proteinExistence type="predicted"/>
<name>A0A7L5E511_9SPHI</name>
<evidence type="ECO:0000313" key="2">
    <source>
        <dbReference type="EMBL" id="QJD97708.1"/>
    </source>
</evidence>
<dbReference type="Proteomes" id="UP000503278">
    <property type="component" value="Chromosome"/>
</dbReference>
<organism evidence="2 3">
    <name type="scientific">Mucilaginibacter robiniae</name>
    <dbReference type="NCBI Taxonomy" id="2728022"/>
    <lineage>
        <taxon>Bacteria</taxon>
        <taxon>Pseudomonadati</taxon>
        <taxon>Bacteroidota</taxon>
        <taxon>Sphingobacteriia</taxon>
        <taxon>Sphingobacteriales</taxon>
        <taxon>Sphingobacteriaceae</taxon>
        <taxon>Mucilaginibacter</taxon>
    </lineage>
</organism>
<dbReference type="Gene3D" id="1.20.120.330">
    <property type="entry name" value="Nucleotidyltransferases domain 2"/>
    <property type="match status" value="1"/>
</dbReference>
<dbReference type="SMART" id="SM00748">
    <property type="entry name" value="HEPN"/>
    <property type="match status" value="1"/>
</dbReference>
<reference evidence="2 3" key="1">
    <citation type="submission" date="2020-04" db="EMBL/GenBank/DDBJ databases">
        <title>Genome sequencing of novel species.</title>
        <authorList>
            <person name="Heo J."/>
            <person name="Kim S.-J."/>
            <person name="Kim J.-S."/>
            <person name="Hong S.-B."/>
            <person name="Kwon S.-W."/>
        </authorList>
    </citation>
    <scope>NUCLEOTIDE SEQUENCE [LARGE SCALE GENOMIC DNA]</scope>
    <source>
        <strain evidence="2 3">F39-2</strain>
    </source>
</reference>
<gene>
    <name evidence="2" type="ORF">HH214_18425</name>
</gene>
<dbReference type="SUPFAM" id="SSF81593">
    <property type="entry name" value="Nucleotidyltransferase substrate binding subunit/domain"/>
    <property type="match status" value="1"/>
</dbReference>
<dbReference type="AlphaFoldDB" id="A0A7L5E511"/>
<feature type="domain" description="HEPN" evidence="1">
    <location>
        <begin position="216"/>
        <end position="327"/>
    </location>
</feature>
<dbReference type="RefSeq" id="WP_169610119.1">
    <property type="nucleotide sequence ID" value="NZ_CP051682.1"/>
</dbReference>
<dbReference type="Pfam" id="PF05168">
    <property type="entry name" value="HEPN"/>
    <property type="match status" value="1"/>
</dbReference>
<sequence>MNNINFFNGKLFLTNSAINAQNVWVSGIPVSAENLTESLYKRLLEAEREKVNVLKAALNHEFPVEKLVSEYYVTEEQATEMLVLIETLAHKYKLTHIQCFARKGTIAFNFSAFADIPSFTHLHYFLLFVTQGPERVEHEIQQYINTHYKSFKVTAIAHSFENVRHAIAQGNRFFVAAFVGGLEMYHDQVTIFDIAFPKLNPETTLQKAERRYHDHLKIAFGFLYSSANCIRLEEYFENGVFLLHQAVEQACIALIKVHMGYRIDLHNLYRLLNLCKCFSDKPAGIFLSENTDSIRLFQLLSDSYGNARYKEDFHITKEDAIKLLERVDAFVNVAENLCLDWLNARRISLGGEALPNTYSVNESKD</sequence>